<accession>A0A653C903</accession>
<keyword evidence="2" id="KW-1185">Reference proteome</keyword>
<dbReference type="Proteomes" id="UP000410492">
    <property type="component" value="Unassembled WGS sequence"/>
</dbReference>
<dbReference type="EMBL" id="CAACVG010007210">
    <property type="protein sequence ID" value="VEN44173.1"/>
    <property type="molecule type" value="Genomic_DNA"/>
</dbReference>
<evidence type="ECO:0000313" key="1">
    <source>
        <dbReference type="EMBL" id="VEN44173.1"/>
    </source>
</evidence>
<evidence type="ECO:0000313" key="2">
    <source>
        <dbReference type="Proteomes" id="UP000410492"/>
    </source>
</evidence>
<dbReference type="AlphaFoldDB" id="A0A653C903"/>
<organism evidence="1 2">
    <name type="scientific">Callosobruchus maculatus</name>
    <name type="common">Southern cowpea weevil</name>
    <name type="synonym">Pulse bruchid</name>
    <dbReference type="NCBI Taxonomy" id="64391"/>
    <lineage>
        <taxon>Eukaryota</taxon>
        <taxon>Metazoa</taxon>
        <taxon>Ecdysozoa</taxon>
        <taxon>Arthropoda</taxon>
        <taxon>Hexapoda</taxon>
        <taxon>Insecta</taxon>
        <taxon>Pterygota</taxon>
        <taxon>Neoptera</taxon>
        <taxon>Endopterygota</taxon>
        <taxon>Coleoptera</taxon>
        <taxon>Polyphaga</taxon>
        <taxon>Cucujiformia</taxon>
        <taxon>Chrysomeloidea</taxon>
        <taxon>Chrysomelidae</taxon>
        <taxon>Bruchinae</taxon>
        <taxon>Bruchini</taxon>
        <taxon>Callosobruchus</taxon>
    </lineage>
</organism>
<gene>
    <name evidence="1" type="ORF">CALMAC_LOCUS7069</name>
</gene>
<proteinExistence type="predicted"/>
<sequence>MVLRRVSCRRPDEATRRKRFKNAAFCNHGIMSVSLHSSIELVAPGLFGRGLFVPLFVVPPTEVDGIFGSCYLFCG</sequence>
<protein>
    <submittedName>
        <fullName evidence="1">Uncharacterized protein</fullName>
    </submittedName>
</protein>
<reference evidence="1 2" key="1">
    <citation type="submission" date="2019-01" db="EMBL/GenBank/DDBJ databases">
        <authorList>
            <person name="Sayadi A."/>
        </authorList>
    </citation>
    <scope>NUCLEOTIDE SEQUENCE [LARGE SCALE GENOMIC DNA]</scope>
</reference>
<name>A0A653C903_CALMS</name>